<feature type="transmembrane region" description="Helical" evidence="6">
    <location>
        <begin position="208"/>
        <end position="227"/>
    </location>
</feature>
<feature type="transmembrane region" description="Helical" evidence="6">
    <location>
        <begin position="315"/>
        <end position="334"/>
    </location>
</feature>
<comment type="subcellular location">
    <subcellularLocation>
        <location evidence="1">Membrane</location>
        <topology evidence="1">Multi-pass membrane protein</topology>
    </subcellularLocation>
</comment>
<dbReference type="InterPro" id="IPR036259">
    <property type="entry name" value="MFS_trans_sf"/>
</dbReference>
<dbReference type="FunFam" id="1.20.1250.20:FF:000013">
    <property type="entry name" value="MFS general substrate transporter"/>
    <property type="match status" value="1"/>
</dbReference>
<dbReference type="FunFam" id="1.20.1250.20:FF:000018">
    <property type="entry name" value="MFS transporter permease"/>
    <property type="match status" value="1"/>
</dbReference>
<evidence type="ECO:0000256" key="5">
    <source>
        <dbReference type="ARBA" id="ARBA00023136"/>
    </source>
</evidence>
<feature type="transmembrane region" description="Helical" evidence="6">
    <location>
        <begin position="39"/>
        <end position="59"/>
    </location>
</feature>
<feature type="transmembrane region" description="Helical" evidence="6">
    <location>
        <begin position="273"/>
        <end position="295"/>
    </location>
</feature>
<keyword evidence="9" id="KW-1185">Reference proteome</keyword>
<sequence>MSTKDEKHGVVDEGFPADSDNEATWTEAEETAVRRKLDFMIVPIVTFLYLLCFIDRANIGNARILGMEKDLDLGHSYRFNIATSLFYVIYAFVEVPSNILLKRIGGRYYIPALVVGFGLISLFTALIKDFAQLCVMRVLLGIFEGGAMPGIAFYLSQFYKREELYFRVGIYVSAASMAGAFGGLLAAGLSQIPAWGAAGTQIDTWRNIFFFEGLITVFAGLLAPILLPQSPGSSKRLTDRQKFIAVERLRLEHKVHAGEQVKPRHIKRALLNINNYICAGGFFLINITVQGLSVFMPTIIRQLGFNLTPVTTQLYTVPVYVLASILAIAVAFASDRTGKRGIFLAGFTILGITGFSMLRWGSGPAVKYTAVYLSAIGAFPGGPGFLSWGINNASGPAIRAVSSGWIVTLGTFGGIVAVWAYLPNDGPNFPIGHSINLTAQILVLALALGGIAYCTWENKVRARGGRNDRLNGLTEEQQADLGYRHPEFRYIT</sequence>
<accession>A0A136J792</accession>
<feature type="transmembrane region" description="Helical" evidence="6">
    <location>
        <begin position="402"/>
        <end position="422"/>
    </location>
</feature>
<feature type="transmembrane region" description="Helical" evidence="6">
    <location>
        <begin position="341"/>
        <end position="358"/>
    </location>
</feature>
<reference evidence="9" key="1">
    <citation type="submission" date="2016-02" db="EMBL/GenBank/DDBJ databases">
        <title>Draft genome sequence of Microdochium bolleyi, a fungal endophyte of beachgrass.</title>
        <authorList>
            <consortium name="DOE Joint Genome Institute"/>
            <person name="David A.S."/>
            <person name="May G."/>
            <person name="Haridas S."/>
            <person name="Lim J."/>
            <person name="Wang M."/>
            <person name="Labutti K."/>
            <person name="Lipzen A."/>
            <person name="Barry K."/>
            <person name="Grigoriev I.V."/>
        </authorList>
    </citation>
    <scope>NUCLEOTIDE SEQUENCE [LARGE SCALE GENOMIC DNA]</scope>
    <source>
        <strain evidence="9">J235TASD1</strain>
    </source>
</reference>
<dbReference type="GO" id="GO:0016020">
    <property type="term" value="C:membrane"/>
    <property type="evidence" value="ECO:0007669"/>
    <property type="project" value="UniProtKB-SubCell"/>
</dbReference>
<evidence type="ECO:0000256" key="6">
    <source>
        <dbReference type="SAM" id="Phobius"/>
    </source>
</evidence>
<keyword evidence="2" id="KW-0813">Transport</keyword>
<protein>
    <submittedName>
        <fullName evidence="8">Major facilitator superfamily domain-containing protein</fullName>
    </submittedName>
</protein>
<feature type="transmembrane region" description="Helical" evidence="6">
    <location>
        <begin position="138"/>
        <end position="156"/>
    </location>
</feature>
<dbReference type="PROSITE" id="PS50850">
    <property type="entry name" value="MFS"/>
    <property type="match status" value="1"/>
</dbReference>
<feature type="transmembrane region" description="Helical" evidence="6">
    <location>
        <begin position="434"/>
        <end position="456"/>
    </location>
</feature>
<dbReference type="EMBL" id="KQ964248">
    <property type="protein sequence ID" value="KXJ93061.1"/>
    <property type="molecule type" value="Genomic_DNA"/>
</dbReference>
<feature type="transmembrane region" description="Helical" evidence="6">
    <location>
        <begin position="79"/>
        <end position="101"/>
    </location>
</feature>
<feature type="transmembrane region" description="Helical" evidence="6">
    <location>
        <begin position="108"/>
        <end position="126"/>
    </location>
</feature>
<dbReference type="PANTHER" id="PTHR43791:SF53">
    <property type="entry name" value="MAJOR FACILITATOR SUPERFAMILY (MFS) PROFILE DOMAIN-CONTAINING PROTEIN"/>
    <property type="match status" value="1"/>
</dbReference>
<name>A0A136J792_9PEZI</name>
<dbReference type="InParanoid" id="A0A136J792"/>
<dbReference type="PANTHER" id="PTHR43791">
    <property type="entry name" value="PERMEASE-RELATED"/>
    <property type="match status" value="1"/>
</dbReference>
<evidence type="ECO:0000256" key="1">
    <source>
        <dbReference type="ARBA" id="ARBA00004141"/>
    </source>
</evidence>
<evidence type="ECO:0000313" key="9">
    <source>
        <dbReference type="Proteomes" id="UP000070501"/>
    </source>
</evidence>
<evidence type="ECO:0000256" key="2">
    <source>
        <dbReference type="ARBA" id="ARBA00022448"/>
    </source>
</evidence>
<keyword evidence="5 6" id="KW-0472">Membrane</keyword>
<evidence type="ECO:0000256" key="4">
    <source>
        <dbReference type="ARBA" id="ARBA00022989"/>
    </source>
</evidence>
<organism evidence="8 9">
    <name type="scientific">Microdochium bolleyi</name>
    <dbReference type="NCBI Taxonomy" id="196109"/>
    <lineage>
        <taxon>Eukaryota</taxon>
        <taxon>Fungi</taxon>
        <taxon>Dikarya</taxon>
        <taxon>Ascomycota</taxon>
        <taxon>Pezizomycotina</taxon>
        <taxon>Sordariomycetes</taxon>
        <taxon>Xylariomycetidae</taxon>
        <taxon>Xylariales</taxon>
        <taxon>Microdochiaceae</taxon>
        <taxon>Microdochium</taxon>
    </lineage>
</organism>
<dbReference type="Gene3D" id="1.20.1250.20">
    <property type="entry name" value="MFS general substrate transporter like domains"/>
    <property type="match status" value="2"/>
</dbReference>
<dbReference type="GO" id="GO:0022857">
    <property type="term" value="F:transmembrane transporter activity"/>
    <property type="evidence" value="ECO:0007669"/>
    <property type="project" value="InterPro"/>
</dbReference>
<dbReference type="OrthoDB" id="9971669at2759"/>
<dbReference type="Pfam" id="PF07690">
    <property type="entry name" value="MFS_1"/>
    <property type="match status" value="1"/>
</dbReference>
<evidence type="ECO:0000256" key="3">
    <source>
        <dbReference type="ARBA" id="ARBA00022692"/>
    </source>
</evidence>
<feature type="transmembrane region" description="Helical" evidence="6">
    <location>
        <begin position="168"/>
        <end position="188"/>
    </location>
</feature>
<evidence type="ECO:0000313" key="8">
    <source>
        <dbReference type="EMBL" id="KXJ93061.1"/>
    </source>
</evidence>
<dbReference type="InterPro" id="IPR011701">
    <property type="entry name" value="MFS"/>
</dbReference>
<keyword evidence="4 6" id="KW-1133">Transmembrane helix</keyword>
<proteinExistence type="predicted"/>
<dbReference type="Proteomes" id="UP000070501">
    <property type="component" value="Unassembled WGS sequence"/>
</dbReference>
<feature type="transmembrane region" description="Helical" evidence="6">
    <location>
        <begin position="370"/>
        <end position="390"/>
    </location>
</feature>
<dbReference type="AlphaFoldDB" id="A0A136J792"/>
<dbReference type="SUPFAM" id="SSF103473">
    <property type="entry name" value="MFS general substrate transporter"/>
    <property type="match status" value="1"/>
</dbReference>
<evidence type="ECO:0000259" key="7">
    <source>
        <dbReference type="PROSITE" id="PS50850"/>
    </source>
</evidence>
<dbReference type="InterPro" id="IPR020846">
    <property type="entry name" value="MFS_dom"/>
</dbReference>
<keyword evidence="3 6" id="KW-0812">Transmembrane</keyword>
<feature type="domain" description="Major facilitator superfamily (MFS) profile" evidence="7">
    <location>
        <begin position="41"/>
        <end position="457"/>
    </location>
</feature>
<gene>
    <name evidence="8" type="ORF">Micbo1qcDRAFT_160976</name>
</gene>